<dbReference type="InterPro" id="IPR029044">
    <property type="entry name" value="Nucleotide-diphossugar_trans"/>
</dbReference>
<evidence type="ECO:0008006" key="2">
    <source>
        <dbReference type="Google" id="ProtNLM"/>
    </source>
</evidence>
<dbReference type="SUPFAM" id="SSF53448">
    <property type="entry name" value="Nucleotide-diphospho-sugar transferases"/>
    <property type="match status" value="1"/>
</dbReference>
<dbReference type="Gene3D" id="3.90.550.10">
    <property type="entry name" value="Spore Coat Polysaccharide Biosynthesis Protein SpsA, Chain A"/>
    <property type="match status" value="1"/>
</dbReference>
<evidence type="ECO:0000313" key="1">
    <source>
        <dbReference type="EMBL" id="QHS86009.1"/>
    </source>
</evidence>
<name>A0A6C0B3A5_9ZZZZ</name>
<protein>
    <recommendedName>
        <fullName evidence="2">Glycosyltransferase 2-like domain-containing protein</fullName>
    </recommendedName>
</protein>
<accession>A0A6C0B3A5</accession>
<proteinExistence type="predicted"/>
<dbReference type="AlphaFoldDB" id="A0A6C0B3A5"/>
<organism evidence="1">
    <name type="scientific">viral metagenome</name>
    <dbReference type="NCBI Taxonomy" id="1070528"/>
    <lineage>
        <taxon>unclassified sequences</taxon>
        <taxon>metagenomes</taxon>
        <taxon>organismal metagenomes</taxon>
    </lineage>
</organism>
<sequence length="177" mass="20757">MLTIITPCCRQQFIIKVSDSIQFDKIDKWIIVYDTSRNRTYNRVFNHPKIEEVFCSDVGQAGHPQRNFGVKMVTDGHIYFLDDDNIIHPEFWNLSFEPDYFYTFNQLRNKSGGLLYGSNIAIGSIDTAMFVVPKKMFIDWDINEYAADGLFICEIKSRNPDKHKYVNKVASFYNWLL</sequence>
<dbReference type="CDD" id="cd00761">
    <property type="entry name" value="Glyco_tranf_GTA_type"/>
    <property type="match status" value="1"/>
</dbReference>
<reference evidence="1" key="1">
    <citation type="journal article" date="2020" name="Nature">
        <title>Giant virus diversity and host interactions through global metagenomics.</title>
        <authorList>
            <person name="Schulz F."/>
            <person name="Roux S."/>
            <person name="Paez-Espino D."/>
            <person name="Jungbluth S."/>
            <person name="Walsh D.A."/>
            <person name="Denef V.J."/>
            <person name="McMahon K.D."/>
            <person name="Konstantinidis K.T."/>
            <person name="Eloe-Fadrosh E.A."/>
            <person name="Kyrpides N.C."/>
            <person name="Woyke T."/>
        </authorList>
    </citation>
    <scope>NUCLEOTIDE SEQUENCE</scope>
    <source>
        <strain evidence="1">GVMAG-M-3300009185-7</strain>
    </source>
</reference>
<dbReference type="EMBL" id="MN739050">
    <property type="protein sequence ID" value="QHS86009.1"/>
    <property type="molecule type" value="Genomic_DNA"/>
</dbReference>